<dbReference type="SMART" id="SM00563">
    <property type="entry name" value="PlsC"/>
    <property type="match status" value="1"/>
</dbReference>
<dbReference type="InterPro" id="IPR041728">
    <property type="entry name" value="GPAT/DHAPAT_LPLAT"/>
</dbReference>
<dbReference type="Pfam" id="PF01553">
    <property type="entry name" value="Acyltransferase"/>
    <property type="match status" value="1"/>
</dbReference>
<dbReference type="PANTHER" id="PTHR12563">
    <property type="entry name" value="GLYCEROL-3-PHOSPHATE ACYLTRANSFERASE"/>
    <property type="match status" value="1"/>
</dbReference>
<name>A0A1I7SUJ1_BURXY</name>
<dbReference type="CDD" id="cd07993">
    <property type="entry name" value="LPLAT_DHAPAT-like"/>
    <property type="match status" value="1"/>
</dbReference>
<dbReference type="Pfam" id="PF19277">
    <property type="entry name" value="GPAT_C"/>
    <property type="match status" value="1"/>
</dbReference>
<feature type="domain" description="Phospholipid/glycerol acyltransferase" evidence="7">
    <location>
        <begin position="125"/>
        <end position="254"/>
    </location>
</feature>
<keyword evidence="11" id="KW-1185">Reference proteome</keyword>
<evidence type="ECO:0000259" key="7">
    <source>
        <dbReference type="SMART" id="SM00563"/>
    </source>
</evidence>
<evidence type="ECO:0000256" key="3">
    <source>
        <dbReference type="ARBA" id="ARBA00022679"/>
    </source>
</evidence>
<keyword evidence="3 6" id="KW-0808">Transferase</keyword>
<dbReference type="SUPFAM" id="SSF69593">
    <property type="entry name" value="Glycerol-3-phosphate (1)-acyltransferase"/>
    <property type="match status" value="1"/>
</dbReference>
<dbReference type="EMBL" id="CAJFDI010000003">
    <property type="protein sequence ID" value="CAD5220745.1"/>
    <property type="molecule type" value="Genomic_DNA"/>
</dbReference>
<dbReference type="GO" id="GO:0019432">
    <property type="term" value="P:triglyceride biosynthetic process"/>
    <property type="evidence" value="ECO:0007669"/>
    <property type="project" value="TreeGrafter"/>
</dbReference>
<dbReference type="WBParaSite" id="BXY_1671300.1">
    <property type="protein sequence ID" value="BXY_1671300.1"/>
    <property type="gene ID" value="BXY_1671300"/>
</dbReference>
<dbReference type="EMBL" id="CAJFCV020000003">
    <property type="protein sequence ID" value="CAG9107070.1"/>
    <property type="molecule type" value="Genomic_DNA"/>
</dbReference>
<sequence>MAAGYVDWLEKVGRDGGELSWIIRRKKFHEKKHQKARGDLLDIVLNSDNVKGAIDIVARESERSHDEVFAEAKEILDNMAHDFSLHSTRVVGYPVLKVIKRLFDKIYVNMDALTTLRETCRNDSVVFVPTHRTYTDFLLISLICFEANITLPAICAGSDFQSSRIVGEALRKCGAFFIRRQFGNDGLYWAIFSEYVQAHIIGNERPVEFFPEGQRSRVSKSLDPKLGLLKVVTEPFVRNQVYDTILVPVTMNYDRFLESVLYGRELLGSPKPKEDMSGVLKVRSILNQNFGNIFVTFGTPISLRNTMAVNRAEMSFMPSKHFVYTLAMKKAVYNLAHNIVKEHNKNNILTVWKLMAPIIRSEIDRNGHANLGTVFIQVNQLIELCAKFGIRVNQQGSVEDDVNYYLALYSDIIENENGKICLKPLSAEKSKELSISVLQKAIPALILSNATNLVTFSLFNAALTLLICNSNNKIKTEELFYRFKKLRYIFHKEFVSTPDTDTQDFETTFDKLIHLKILAVDGDYIRIINYDTAQLLMGTLQPYIHAYKNIMERITKNANITLEECRKQLAPFSQRCSEYLQLSGAVIHNVLSLKNKNSAEISNFKSEVETLLSPVPDQLRSRL</sequence>
<dbReference type="OrthoDB" id="10255570at2759"/>
<dbReference type="Proteomes" id="UP000582659">
    <property type="component" value="Unassembled WGS sequence"/>
</dbReference>
<dbReference type="GO" id="GO:0005778">
    <property type="term" value="C:peroxisomal membrane"/>
    <property type="evidence" value="ECO:0007669"/>
    <property type="project" value="TreeGrafter"/>
</dbReference>
<dbReference type="AlphaFoldDB" id="A0A1I7SUJ1"/>
<dbReference type="GO" id="GO:0004366">
    <property type="term" value="F:glycerol-3-phosphate O-acyltransferase activity"/>
    <property type="evidence" value="ECO:0007669"/>
    <property type="project" value="TreeGrafter"/>
</dbReference>
<evidence type="ECO:0000256" key="2">
    <source>
        <dbReference type="ARBA" id="ARBA00007937"/>
    </source>
</evidence>
<dbReference type="GO" id="GO:0006631">
    <property type="term" value="P:fatty acid metabolic process"/>
    <property type="evidence" value="ECO:0007669"/>
    <property type="project" value="TreeGrafter"/>
</dbReference>
<evidence type="ECO:0000313" key="10">
    <source>
        <dbReference type="Proteomes" id="UP000095284"/>
    </source>
</evidence>
<organism evidence="10 12">
    <name type="scientific">Bursaphelenchus xylophilus</name>
    <name type="common">Pinewood nematode worm</name>
    <name type="synonym">Aphelenchoides xylophilus</name>
    <dbReference type="NCBI Taxonomy" id="6326"/>
    <lineage>
        <taxon>Eukaryota</taxon>
        <taxon>Metazoa</taxon>
        <taxon>Ecdysozoa</taxon>
        <taxon>Nematoda</taxon>
        <taxon>Chromadorea</taxon>
        <taxon>Rhabditida</taxon>
        <taxon>Tylenchina</taxon>
        <taxon>Tylenchomorpha</taxon>
        <taxon>Aphelenchoidea</taxon>
        <taxon>Aphelenchoididae</taxon>
        <taxon>Bursaphelenchus</taxon>
    </lineage>
</organism>
<evidence type="ECO:0000313" key="8">
    <source>
        <dbReference type="EMBL" id="CAD5220745.1"/>
    </source>
</evidence>
<dbReference type="InterPro" id="IPR022284">
    <property type="entry name" value="GPAT/DHAPAT"/>
</dbReference>
<dbReference type="GO" id="GO:0008654">
    <property type="term" value="P:phospholipid biosynthetic process"/>
    <property type="evidence" value="ECO:0007669"/>
    <property type="project" value="TreeGrafter"/>
</dbReference>
<comment type="similarity">
    <text evidence="2 6">Belongs to the GPAT/DAPAT family.</text>
</comment>
<protein>
    <submittedName>
        <fullName evidence="8">(pine wood nematode) hypothetical protein</fullName>
    </submittedName>
    <submittedName>
        <fullName evidence="12">PlsC domain-containing protein</fullName>
    </submittedName>
</protein>
<reference evidence="12" key="1">
    <citation type="submission" date="2016-11" db="UniProtKB">
        <authorList>
            <consortium name="WormBaseParasite"/>
        </authorList>
    </citation>
    <scope>IDENTIFICATION</scope>
</reference>
<keyword evidence="4" id="KW-0472">Membrane</keyword>
<dbReference type="GO" id="GO:0012505">
    <property type="term" value="C:endomembrane system"/>
    <property type="evidence" value="ECO:0007669"/>
    <property type="project" value="UniProtKB-SubCell"/>
</dbReference>
<reference evidence="9" key="2">
    <citation type="submission" date="2020-08" db="EMBL/GenBank/DDBJ databases">
        <authorList>
            <person name="Kikuchi T."/>
        </authorList>
    </citation>
    <scope>NUCLEOTIDE SEQUENCE</scope>
    <source>
        <strain evidence="8">Ka4C1</strain>
    </source>
</reference>
<dbReference type="SMR" id="A0A1I7SUJ1"/>
<dbReference type="InterPro" id="IPR002123">
    <property type="entry name" value="Plipid/glycerol_acylTrfase"/>
</dbReference>
<gene>
    <name evidence="8" type="ORF">BXYJ_LOCUS6332</name>
</gene>
<dbReference type="GO" id="GO:0008611">
    <property type="term" value="P:ether lipid biosynthetic process"/>
    <property type="evidence" value="ECO:0007669"/>
    <property type="project" value="TreeGrafter"/>
</dbReference>
<evidence type="ECO:0000256" key="4">
    <source>
        <dbReference type="ARBA" id="ARBA00023136"/>
    </source>
</evidence>
<evidence type="ECO:0000313" key="12">
    <source>
        <dbReference type="WBParaSite" id="BXY_1671300.1"/>
    </source>
</evidence>
<dbReference type="GO" id="GO:0016287">
    <property type="term" value="F:glycerone-phosphate O-acyltransferase activity"/>
    <property type="evidence" value="ECO:0007669"/>
    <property type="project" value="TreeGrafter"/>
</dbReference>
<dbReference type="PANTHER" id="PTHR12563:SF17">
    <property type="entry name" value="DIHYDROXYACETONE PHOSPHATE ACYLTRANSFERASE"/>
    <property type="match status" value="1"/>
</dbReference>
<evidence type="ECO:0000256" key="6">
    <source>
        <dbReference type="PIRNR" id="PIRNR000437"/>
    </source>
</evidence>
<dbReference type="InterPro" id="IPR045520">
    <property type="entry name" value="GPAT/DHAPAT_C"/>
</dbReference>
<dbReference type="Proteomes" id="UP000659654">
    <property type="component" value="Unassembled WGS sequence"/>
</dbReference>
<proteinExistence type="inferred from homology"/>
<dbReference type="eggNOG" id="KOG3730">
    <property type="taxonomic scope" value="Eukaryota"/>
</dbReference>
<evidence type="ECO:0000256" key="1">
    <source>
        <dbReference type="ARBA" id="ARBA00004184"/>
    </source>
</evidence>
<comment type="subcellular location">
    <subcellularLocation>
        <location evidence="1">Endomembrane system</location>
        <topology evidence="1">Peripheral membrane protein</topology>
    </subcellularLocation>
</comment>
<keyword evidence="5 6" id="KW-0012">Acyltransferase</keyword>
<dbReference type="GO" id="GO:0031966">
    <property type="term" value="C:mitochondrial membrane"/>
    <property type="evidence" value="ECO:0007669"/>
    <property type="project" value="TreeGrafter"/>
</dbReference>
<dbReference type="Proteomes" id="UP000095284">
    <property type="component" value="Unplaced"/>
</dbReference>
<dbReference type="PIRSF" id="PIRSF000437">
    <property type="entry name" value="GPAT_DHAPAT"/>
    <property type="match status" value="1"/>
</dbReference>
<evidence type="ECO:0000313" key="9">
    <source>
        <dbReference type="EMBL" id="CAG9107070.1"/>
    </source>
</evidence>
<accession>A0A1I7SUJ1</accession>
<evidence type="ECO:0000313" key="11">
    <source>
        <dbReference type="Proteomes" id="UP000659654"/>
    </source>
</evidence>
<evidence type="ECO:0000256" key="5">
    <source>
        <dbReference type="ARBA" id="ARBA00023315"/>
    </source>
</evidence>